<evidence type="ECO:0000256" key="7">
    <source>
        <dbReference type="SAM" id="SignalP"/>
    </source>
</evidence>
<evidence type="ECO:0000313" key="8">
    <source>
        <dbReference type="EMBL" id="PSH55044.1"/>
    </source>
</evidence>
<keyword evidence="5" id="KW-0998">Cell outer membrane</keyword>
<dbReference type="AlphaFoldDB" id="A0A2P7ALE8"/>
<keyword evidence="9" id="KW-1185">Reference proteome</keyword>
<comment type="subcellular location">
    <subcellularLocation>
        <location evidence="1">Cell outer membrane</location>
        <topology evidence="1">Lipid-anchor</topology>
    </subcellularLocation>
</comment>
<name>A0A2P7ALE8_9HYPH</name>
<dbReference type="GO" id="GO:0009279">
    <property type="term" value="C:cell outer membrane"/>
    <property type="evidence" value="ECO:0007669"/>
    <property type="project" value="UniProtKB-SubCell"/>
</dbReference>
<dbReference type="RefSeq" id="WP_106719046.1">
    <property type="nucleotide sequence ID" value="NZ_JACHXT010000002.1"/>
</dbReference>
<dbReference type="PROSITE" id="PS51257">
    <property type="entry name" value="PROKAR_LIPOPROTEIN"/>
    <property type="match status" value="1"/>
</dbReference>
<evidence type="ECO:0000313" key="9">
    <source>
        <dbReference type="Proteomes" id="UP000241158"/>
    </source>
</evidence>
<organism evidence="8 9">
    <name type="scientific">Phyllobacterium endophyticum</name>
    <dbReference type="NCBI Taxonomy" id="1149773"/>
    <lineage>
        <taxon>Bacteria</taxon>
        <taxon>Pseudomonadati</taxon>
        <taxon>Pseudomonadota</taxon>
        <taxon>Alphaproteobacteria</taxon>
        <taxon>Hyphomicrobiales</taxon>
        <taxon>Phyllobacteriaceae</taxon>
        <taxon>Phyllobacterium</taxon>
    </lineage>
</organism>
<dbReference type="Proteomes" id="UP000241158">
    <property type="component" value="Unassembled WGS sequence"/>
</dbReference>
<evidence type="ECO:0000256" key="5">
    <source>
        <dbReference type="ARBA" id="ARBA00023237"/>
    </source>
</evidence>
<keyword evidence="2 7" id="KW-0732">Signal</keyword>
<evidence type="ECO:0000256" key="4">
    <source>
        <dbReference type="ARBA" id="ARBA00023139"/>
    </source>
</evidence>
<reference evidence="9" key="1">
    <citation type="submission" date="2017-11" db="EMBL/GenBank/DDBJ databases">
        <authorList>
            <person name="Kuznetsova I."/>
            <person name="Sazanova A."/>
            <person name="Chirak E."/>
            <person name="Safronova V."/>
            <person name="Willems A."/>
        </authorList>
    </citation>
    <scope>NUCLEOTIDE SEQUENCE [LARGE SCALE GENOMIC DNA]</scope>
    <source>
        <strain evidence="9">PEPV15</strain>
    </source>
</reference>
<accession>A0A2P7ALE8</accession>
<dbReference type="InterPro" id="IPR032831">
    <property type="entry name" value="LptM_cons"/>
</dbReference>
<evidence type="ECO:0008006" key="10">
    <source>
        <dbReference type="Google" id="ProtNLM"/>
    </source>
</evidence>
<protein>
    <recommendedName>
        <fullName evidence="10">ABC transporter</fullName>
    </recommendedName>
</protein>
<gene>
    <name evidence="8" type="ORF">CU100_23370</name>
</gene>
<evidence type="ECO:0000256" key="2">
    <source>
        <dbReference type="ARBA" id="ARBA00022729"/>
    </source>
</evidence>
<keyword evidence="3" id="KW-0472">Membrane</keyword>
<evidence type="ECO:0000256" key="3">
    <source>
        <dbReference type="ARBA" id="ARBA00023136"/>
    </source>
</evidence>
<keyword evidence="4" id="KW-0564">Palmitate</keyword>
<dbReference type="NCBIfam" id="NF047847">
    <property type="entry name" value="SS_mature_LptM"/>
    <property type="match status" value="1"/>
</dbReference>
<dbReference type="OrthoDB" id="7926647at2"/>
<proteinExistence type="predicted"/>
<feature type="chain" id="PRO_5015195683" description="ABC transporter" evidence="7">
    <location>
        <begin position="23"/>
        <end position="61"/>
    </location>
</feature>
<feature type="signal peptide" evidence="7">
    <location>
        <begin position="1"/>
        <end position="22"/>
    </location>
</feature>
<evidence type="ECO:0000256" key="1">
    <source>
        <dbReference type="ARBA" id="ARBA00004459"/>
    </source>
</evidence>
<keyword evidence="6" id="KW-0449">Lipoprotein</keyword>
<comment type="caution">
    <text evidence="8">The sequence shown here is derived from an EMBL/GenBank/DDBJ whole genome shotgun (WGS) entry which is preliminary data.</text>
</comment>
<sequence length="61" mass="6470">MTSRSFLTTIVMSIAIASAVSACGRKGDPELPPASVTTMPGEPKTVKPPVEDKRFILDPLI</sequence>
<evidence type="ECO:0000256" key="6">
    <source>
        <dbReference type="ARBA" id="ARBA00023288"/>
    </source>
</evidence>
<dbReference type="EMBL" id="PGGN01000006">
    <property type="protein sequence ID" value="PSH55044.1"/>
    <property type="molecule type" value="Genomic_DNA"/>
</dbReference>